<dbReference type="PROSITE" id="PS50231">
    <property type="entry name" value="RICIN_B_LECTIN"/>
    <property type="match status" value="1"/>
</dbReference>
<dbReference type="Pfam" id="PF00388">
    <property type="entry name" value="PI-PLC-X"/>
    <property type="match status" value="1"/>
</dbReference>
<dbReference type="PANTHER" id="PTHR13593:SF113">
    <property type="entry name" value="SI:DKEY-266F7.9"/>
    <property type="match status" value="1"/>
</dbReference>
<evidence type="ECO:0000259" key="7">
    <source>
        <dbReference type="SMART" id="SM00458"/>
    </source>
</evidence>
<feature type="domain" description="Phosphatidylinositol-specific phospholipase C X" evidence="6">
    <location>
        <begin position="13"/>
        <end position="159"/>
    </location>
</feature>
<dbReference type="GO" id="GO:0004436">
    <property type="term" value="F:phosphatidylinositol diacylglycerol-lyase activity"/>
    <property type="evidence" value="ECO:0007669"/>
    <property type="project" value="UniProtKB-EC"/>
</dbReference>
<dbReference type="InterPro" id="IPR035992">
    <property type="entry name" value="Ricin_B-like_lectins"/>
</dbReference>
<proteinExistence type="predicted"/>
<dbReference type="EC" id="4.6.1.13" evidence="2"/>
<protein>
    <recommendedName>
        <fullName evidence="3">1-phosphatidylinositol phosphodiesterase</fullName>
        <ecNumber evidence="2">4.6.1.13</ecNumber>
    </recommendedName>
    <alternativeName>
        <fullName evidence="4">Phosphatidylinositol diacylglycerol-lyase</fullName>
    </alternativeName>
    <alternativeName>
        <fullName evidence="5">Phosphatidylinositol-specific phospholipase C</fullName>
    </alternativeName>
</protein>
<dbReference type="EMBL" id="JUIW01000002">
    <property type="protein sequence ID" value="RYJ44838.1"/>
    <property type="molecule type" value="Genomic_DNA"/>
</dbReference>
<dbReference type="InterPro" id="IPR000909">
    <property type="entry name" value="PLipase_C_PInositol-sp_X_dom"/>
</dbReference>
<dbReference type="PROSITE" id="PS50007">
    <property type="entry name" value="PIPLC_X_DOMAIN"/>
    <property type="match status" value="1"/>
</dbReference>
<dbReference type="Gene3D" id="2.80.10.50">
    <property type="match status" value="2"/>
</dbReference>
<dbReference type="SMART" id="SM00148">
    <property type="entry name" value="PLCXc"/>
    <property type="match status" value="1"/>
</dbReference>
<evidence type="ECO:0000313" key="8">
    <source>
        <dbReference type="EMBL" id="RYJ44838.1"/>
    </source>
</evidence>
<evidence type="ECO:0000313" key="9">
    <source>
        <dbReference type="Proteomes" id="UP000289775"/>
    </source>
</evidence>
<evidence type="ECO:0000256" key="3">
    <source>
        <dbReference type="ARBA" id="ARBA00019758"/>
    </source>
</evidence>
<comment type="caution">
    <text evidence="8">The sequence shown here is derived from an EMBL/GenBank/DDBJ whole genome shotgun (WGS) entry which is preliminary data.</text>
</comment>
<dbReference type="CDD" id="cd08586">
    <property type="entry name" value="PI-PLCc_BcPLC_like"/>
    <property type="match status" value="1"/>
</dbReference>
<dbReference type="InterPro" id="IPR051057">
    <property type="entry name" value="PI-PLC_domain"/>
</dbReference>
<dbReference type="PANTHER" id="PTHR13593">
    <property type="match status" value="1"/>
</dbReference>
<sequence length="454" mass="52095">MNDFSKKWMSYLEDSKKLTELTIPGTHDSGTYLLDFSGLSRCQDKSIEDQLNQGVRFLDIRLKPGIDNDNALYIAHGLVESGFSFAGDVMPIIQRFLNSNPSETIIMCIKDDSKMYKNHNHKKYFYNAVWSTIQEYHFYTNGQIPSLDKVRGKVVLFRRFWAPGDLSFPVGVNLYGDDDNIWPKDRMNGFENDGINFYVQDRYDDWKGREDIENKFKEAVKPTLEKASSSLPNTLFINFTSGTSGNIFYEDPKEIAEIVNPLFFEYLYNKQKTRFGIIPMDFPESPLINRLYSCNPFNFISMESIMPGNVYEIRPRLDLNKCLDVKGNIQADGTQVIIHTSNNQLNQRWKLADAGDGYFYLHTLIQTATNSVLDVAGNIQANGTNVIIQRQNNGNNQKWKITKLENGYFILEPKSAPNSLLDLFEANTEDGSPVKIFEKSNNDWAEQWALLPVK</sequence>
<evidence type="ECO:0000256" key="4">
    <source>
        <dbReference type="ARBA" id="ARBA00030474"/>
    </source>
</evidence>
<keyword evidence="9" id="KW-1185">Reference proteome</keyword>
<evidence type="ECO:0000256" key="5">
    <source>
        <dbReference type="ARBA" id="ARBA00030782"/>
    </source>
</evidence>
<dbReference type="SMART" id="SM00458">
    <property type="entry name" value="RICIN"/>
    <property type="match status" value="1"/>
</dbReference>
<dbReference type="CDD" id="cd00161">
    <property type="entry name" value="beta-trefoil_Ricin-like"/>
    <property type="match status" value="1"/>
</dbReference>
<reference evidence="8 9" key="1">
    <citation type="submission" date="2014-12" db="EMBL/GenBank/DDBJ databases">
        <title>Genome sequence of Flavobacterium beibuense RSKm HC5.</title>
        <authorList>
            <person name="Kim J.F."/>
            <person name="Song J.Y."/>
            <person name="Kwak M.-J."/>
            <person name="Lee S.-W."/>
        </authorList>
    </citation>
    <scope>NUCLEOTIDE SEQUENCE [LARGE SCALE GENOMIC DNA]</scope>
    <source>
        <strain evidence="8 9">RSKm HC5</strain>
    </source>
</reference>
<dbReference type="InterPro" id="IPR017946">
    <property type="entry name" value="PLC-like_Pdiesterase_TIM-brl"/>
</dbReference>
<dbReference type="Proteomes" id="UP000289775">
    <property type="component" value="Unassembled WGS sequence"/>
</dbReference>
<accession>A0A444WG59</accession>
<dbReference type="RefSeq" id="WP_129749653.1">
    <property type="nucleotide sequence ID" value="NZ_JUIW01000002.1"/>
</dbReference>
<gene>
    <name evidence="8" type="ORF">NU09_0472</name>
</gene>
<dbReference type="GO" id="GO:0006629">
    <property type="term" value="P:lipid metabolic process"/>
    <property type="evidence" value="ECO:0007669"/>
    <property type="project" value="InterPro"/>
</dbReference>
<name>A0A444WG59_9FLAO</name>
<dbReference type="Pfam" id="PF14200">
    <property type="entry name" value="RicinB_lectin_2"/>
    <property type="match status" value="1"/>
</dbReference>
<feature type="domain" description="Ricin B lectin" evidence="7">
    <location>
        <begin position="307"/>
        <end position="451"/>
    </location>
</feature>
<keyword evidence="8" id="KW-0456">Lyase</keyword>
<dbReference type="AlphaFoldDB" id="A0A444WG59"/>
<dbReference type="OrthoDB" id="7191982at2"/>
<evidence type="ECO:0000259" key="6">
    <source>
        <dbReference type="SMART" id="SM00148"/>
    </source>
</evidence>
<dbReference type="InterPro" id="IPR000772">
    <property type="entry name" value="Ricin_B_lectin"/>
</dbReference>
<dbReference type="SUPFAM" id="SSF50370">
    <property type="entry name" value="Ricin B-like lectins"/>
    <property type="match status" value="1"/>
</dbReference>
<dbReference type="Gene3D" id="3.20.20.190">
    <property type="entry name" value="Phosphatidylinositol (PI) phosphodiesterase"/>
    <property type="match status" value="1"/>
</dbReference>
<comment type="catalytic activity">
    <reaction evidence="1">
        <text>a 1,2-diacyl-sn-glycero-3-phospho-(1D-myo-inositol) = 1D-myo-inositol 1,2-cyclic phosphate + a 1,2-diacyl-sn-glycerol</text>
        <dbReference type="Rhea" id="RHEA:17093"/>
        <dbReference type="ChEBI" id="CHEBI:17815"/>
        <dbReference type="ChEBI" id="CHEBI:57880"/>
        <dbReference type="ChEBI" id="CHEBI:58484"/>
        <dbReference type="EC" id="4.6.1.13"/>
    </reaction>
</comment>
<organism evidence="8 9">
    <name type="scientific">Flavobacterium beibuense</name>
    <dbReference type="NCBI Taxonomy" id="657326"/>
    <lineage>
        <taxon>Bacteria</taxon>
        <taxon>Pseudomonadati</taxon>
        <taxon>Bacteroidota</taxon>
        <taxon>Flavobacteriia</taxon>
        <taxon>Flavobacteriales</taxon>
        <taxon>Flavobacteriaceae</taxon>
        <taxon>Flavobacterium</taxon>
    </lineage>
</organism>
<dbReference type="SUPFAM" id="SSF51695">
    <property type="entry name" value="PLC-like phosphodiesterases"/>
    <property type="match status" value="1"/>
</dbReference>
<evidence type="ECO:0000256" key="1">
    <source>
        <dbReference type="ARBA" id="ARBA00001316"/>
    </source>
</evidence>
<dbReference type="GO" id="GO:0008081">
    <property type="term" value="F:phosphoric diester hydrolase activity"/>
    <property type="evidence" value="ECO:0007669"/>
    <property type="project" value="InterPro"/>
</dbReference>
<evidence type="ECO:0000256" key="2">
    <source>
        <dbReference type="ARBA" id="ARBA00012581"/>
    </source>
</evidence>